<dbReference type="RefSeq" id="WP_153703873.1">
    <property type="nucleotide sequence ID" value="NZ_WJND01000004.1"/>
</dbReference>
<dbReference type="EMBL" id="WJND01000004">
    <property type="protein sequence ID" value="MRG89074.1"/>
    <property type="molecule type" value="Genomic_DNA"/>
</dbReference>
<dbReference type="InterPro" id="IPR036779">
    <property type="entry name" value="LysM_dom_sf"/>
</dbReference>
<gene>
    <name evidence="3" type="ORF">GIX76_03600</name>
</gene>
<dbReference type="PANTHER" id="PTHR33734:SF22">
    <property type="entry name" value="MEMBRANE-BOUND LYTIC MUREIN TRANSGLYCOSYLASE D"/>
    <property type="match status" value="1"/>
</dbReference>
<evidence type="ECO:0000313" key="3">
    <source>
        <dbReference type="EMBL" id="MRG89074.1"/>
    </source>
</evidence>
<dbReference type="SMART" id="SM00257">
    <property type="entry name" value="LysM"/>
    <property type="match status" value="3"/>
</dbReference>
<dbReference type="GO" id="GO:0009253">
    <property type="term" value="P:peptidoglycan catabolic process"/>
    <property type="evidence" value="ECO:0007669"/>
    <property type="project" value="InterPro"/>
</dbReference>
<dbReference type="AlphaFoldDB" id="A0A7X2FZS3"/>
<feature type="domain" description="LysM" evidence="2">
    <location>
        <begin position="223"/>
        <end position="267"/>
    </location>
</feature>
<dbReference type="PROSITE" id="PS51904">
    <property type="entry name" value="GLYCOSYL_HYDROL_F25_2"/>
    <property type="match status" value="1"/>
</dbReference>
<organism evidence="3 4">
    <name type="scientific">Limosilactobacillus reuteri</name>
    <name type="common">Lactobacillus reuteri</name>
    <dbReference type="NCBI Taxonomy" id="1598"/>
    <lineage>
        <taxon>Bacteria</taxon>
        <taxon>Bacillati</taxon>
        <taxon>Bacillota</taxon>
        <taxon>Bacilli</taxon>
        <taxon>Lactobacillales</taxon>
        <taxon>Lactobacillaceae</taxon>
        <taxon>Limosilactobacillus</taxon>
    </lineage>
</organism>
<comment type="similarity">
    <text evidence="1">Belongs to the glycosyl hydrolase 25 family.</text>
</comment>
<dbReference type="PROSITE" id="PS51782">
    <property type="entry name" value="LYSM"/>
    <property type="match status" value="3"/>
</dbReference>
<comment type="caution">
    <text evidence="3">The sequence shown here is derived from an EMBL/GenBank/DDBJ whole genome shotgun (WGS) entry which is preliminary data.</text>
</comment>
<name>A0A7X2FZS3_LIMRT</name>
<proteinExistence type="inferred from homology"/>
<dbReference type="InterPro" id="IPR002053">
    <property type="entry name" value="Glyco_hydro_25"/>
</dbReference>
<dbReference type="GO" id="GO:0016998">
    <property type="term" value="P:cell wall macromolecule catabolic process"/>
    <property type="evidence" value="ECO:0007669"/>
    <property type="project" value="InterPro"/>
</dbReference>
<evidence type="ECO:0000259" key="2">
    <source>
        <dbReference type="PROSITE" id="PS51782"/>
    </source>
</evidence>
<dbReference type="Gene3D" id="3.20.20.80">
    <property type="entry name" value="Glycosidases"/>
    <property type="match status" value="1"/>
</dbReference>
<dbReference type="Proteomes" id="UP000460207">
    <property type="component" value="Unassembled WGS sequence"/>
</dbReference>
<sequence>MALRNPFIDVSSYNPDTKEFFLAAKNQGALGAVVKLTEGSEDGSAYVNPRAAAQIRNALAVGLKVSCYHFARYTSIADAQNEARFFVKIAKQFGMYDDTLMIDDAEVHSAANYQSTSLAFLQEVEALGYKNTGIYSMKSFFTGGILNSHGFGSREIWVAGYGVTSLGIDNATAWQTTDHGIMGIDTSLDFDGAFTTGSVSGNVPQVVIPAPQPVQHVGHPASGTYIVQSGDTLSAIAAKYNTTYQNLAAINSIGDPNHINVGQVLKVTGQPTNENTYFVQAGDTLSGIAIKFGTTVSDLVSRNHITNPNVIYVGQKLYLAGNGQSNAYTVQAGDTLSGIAAKFGKTWQALAQQNGIANPNVIYVGQTIQI</sequence>
<dbReference type="SUPFAM" id="SSF51445">
    <property type="entry name" value="(Trans)glycosidases"/>
    <property type="match status" value="1"/>
</dbReference>
<dbReference type="Pfam" id="PF01476">
    <property type="entry name" value="LysM"/>
    <property type="match status" value="3"/>
</dbReference>
<dbReference type="InterPro" id="IPR017853">
    <property type="entry name" value="GH"/>
</dbReference>
<dbReference type="Pfam" id="PF01183">
    <property type="entry name" value="Glyco_hydro_25"/>
    <property type="match status" value="1"/>
</dbReference>
<dbReference type="SUPFAM" id="SSF54106">
    <property type="entry name" value="LysM domain"/>
    <property type="match status" value="3"/>
</dbReference>
<dbReference type="GO" id="GO:0008932">
    <property type="term" value="F:lytic endotransglycosylase activity"/>
    <property type="evidence" value="ECO:0007669"/>
    <property type="project" value="TreeGrafter"/>
</dbReference>
<dbReference type="PANTHER" id="PTHR33734">
    <property type="entry name" value="LYSM DOMAIN-CONTAINING GPI-ANCHORED PROTEIN 2"/>
    <property type="match status" value="1"/>
</dbReference>
<evidence type="ECO:0000256" key="1">
    <source>
        <dbReference type="ARBA" id="ARBA00010646"/>
    </source>
</evidence>
<dbReference type="CDD" id="cd00118">
    <property type="entry name" value="LysM"/>
    <property type="match status" value="3"/>
</dbReference>
<protein>
    <submittedName>
        <fullName evidence="3">LysM peptidoglycan-binding domain-containing protein</fullName>
    </submittedName>
</protein>
<evidence type="ECO:0000313" key="4">
    <source>
        <dbReference type="Proteomes" id="UP000460207"/>
    </source>
</evidence>
<reference evidence="3 4" key="1">
    <citation type="submission" date="2019-11" db="EMBL/GenBank/DDBJ databases">
        <title>Draft genome sequence of 12 host-associated Lactobacillus reuteri rodent strains.</title>
        <authorList>
            <person name="Zhang S."/>
            <person name="Ozcam M."/>
            <person name="Van Pijkeren J.P."/>
        </authorList>
    </citation>
    <scope>NUCLEOTIDE SEQUENCE [LARGE SCALE GENOMIC DNA]</scope>
    <source>
        <strain evidence="3 4">N4I</strain>
    </source>
</reference>
<dbReference type="InterPro" id="IPR018392">
    <property type="entry name" value="LysM"/>
</dbReference>
<feature type="domain" description="LysM" evidence="2">
    <location>
        <begin position="326"/>
        <end position="370"/>
    </location>
</feature>
<dbReference type="GO" id="GO:0003796">
    <property type="term" value="F:lysozyme activity"/>
    <property type="evidence" value="ECO:0007669"/>
    <property type="project" value="InterPro"/>
</dbReference>
<feature type="domain" description="LysM" evidence="2">
    <location>
        <begin position="275"/>
        <end position="319"/>
    </location>
</feature>
<accession>A0A7X2FZS3</accession>
<dbReference type="Gene3D" id="3.10.350.10">
    <property type="entry name" value="LysM domain"/>
    <property type="match status" value="3"/>
</dbReference>